<gene>
    <name evidence="2" type="ORF">BSAL_40005</name>
</gene>
<feature type="compositionally biased region" description="Gly residues" evidence="1">
    <location>
        <begin position="801"/>
        <end position="819"/>
    </location>
</feature>
<organism evidence="2 3">
    <name type="scientific">Bodo saltans</name>
    <name type="common">Flagellated protozoan</name>
    <dbReference type="NCBI Taxonomy" id="75058"/>
    <lineage>
        <taxon>Eukaryota</taxon>
        <taxon>Discoba</taxon>
        <taxon>Euglenozoa</taxon>
        <taxon>Kinetoplastea</taxon>
        <taxon>Metakinetoplastina</taxon>
        <taxon>Eubodonida</taxon>
        <taxon>Bodonidae</taxon>
        <taxon>Bodo</taxon>
    </lineage>
</organism>
<sequence length="998" mass="106441">MLQYLCAVKNGAGDGNIAAKNHHAAAASGSHHVPQHRQQRQAQNASKEGELYEKEVERTRALSLWQVIHVLISYIVSSPPSSFTEEVRAAFLEHVEFLLFCAVAQCRSLAAYGAAMRLPPVAAVGGVVKAPSVTGAATVSSSSASGASSSTSYPLPTQEMDYYWLAYFVLLLLGDEGVRLRLRYLVAPLFRDDAQRQRSHMNTNNNEDDAAQIDEGLTAVGNMLTELCLSYSQVLTREVRQPVVVLSDAGLNPTPGTSQNAASPLATDSSSGGGSKANKEAYVGDILHFIQEVDQNRLSVFPPPCIRQMLGWEPLVPLPSKRALIASTETLHVMARLSGIVTLVIEEMTAQNQLSLQRNRSAATSIHSIKPWSSTLLVWLLRLSSYCFIGALGAARLGDDENAGEAAMGAAPHRQLILSTCRVADLFSRITSAEVAASSSFTTTQSGDSQLVMMYVVAMQLCSLSRTVPVAAESAHRLIACVARQVLVIESSGDGRGNHSSQMSTAADVSAVNRTSARMTSIALSAIANVLQLVDGVESTVAVAVTEPTTKKRQSSNAPRSHHAPQETPLTTIGTQLHAGVRTFIGLVESIATEVRQAHLDAEHAHVTATRSAAGKNSGEYDENVAATAAHAQLHAAAMAGLQSSLSILHLWVEGGQEGGGEEFLLTSSETSWRLSISALELSMLQIHRSQQRAQSGDDNGIHHHHGRGHVSSMGSADELAELMISVATSNAKNSTHARVASWADAETFRKTRKAFAQPSPHSGDADPDVLDDPAPPSPARSPRASALSHRHRSGSSGSASVGGGGGAQVSSGGGGGAGNSRQRFDYVSTVANAPCSIVFGRSLFDVALWFFSRSLTKTATSAKSSADKEKKNSRVHPSLLQHHATFNTVPTLILMAESFAQLLLVAPDAVGQTYAYKLLDDVCALKRMTIAQEISVLHSKRDERQQQLQYPPLSSSSTEGALLPPEFVKGLKVKVNRNILELLEQQNALYSLKACPL</sequence>
<feature type="region of interest" description="Disordered" evidence="1">
    <location>
        <begin position="23"/>
        <end position="51"/>
    </location>
</feature>
<feature type="compositionally biased region" description="Polar residues" evidence="1">
    <location>
        <begin position="254"/>
        <end position="270"/>
    </location>
</feature>
<proteinExistence type="predicted"/>
<feature type="region of interest" description="Disordered" evidence="1">
    <location>
        <begin position="250"/>
        <end position="277"/>
    </location>
</feature>
<dbReference type="Proteomes" id="UP000051952">
    <property type="component" value="Unassembled WGS sequence"/>
</dbReference>
<dbReference type="VEuPathDB" id="TriTrypDB:BSAL_40005"/>
<keyword evidence="3" id="KW-1185">Reference proteome</keyword>
<dbReference type="AlphaFoldDB" id="A0A0S4JV14"/>
<evidence type="ECO:0000313" key="3">
    <source>
        <dbReference type="Proteomes" id="UP000051952"/>
    </source>
</evidence>
<evidence type="ECO:0000256" key="1">
    <source>
        <dbReference type="SAM" id="MobiDB-lite"/>
    </source>
</evidence>
<reference evidence="3" key="1">
    <citation type="submission" date="2015-09" db="EMBL/GenBank/DDBJ databases">
        <authorList>
            <consortium name="Pathogen Informatics"/>
        </authorList>
    </citation>
    <scope>NUCLEOTIDE SEQUENCE [LARGE SCALE GENOMIC DNA]</scope>
    <source>
        <strain evidence="3">Lake Konstanz</strain>
    </source>
</reference>
<feature type="region of interest" description="Disordered" evidence="1">
    <location>
        <begin position="753"/>
        <end position="819"/>
    </location>
</feature>
<feature type="region of interest" description="Disordered" evidence="1">
    <location>
        <begin position="688"/>
        <end position="714"/>
    </location>
</feature>
<evidence type="ECO:0000313" key="2">
    <source>
        <dbReference type="EMBL" id="CUG92955.1"/>
    </source>
</evidence>
<feature type="region of interest" description="Disordered" evidence="1">
    <location>
        <begin position="548"/>
        <end position="571"/>
    </location>
</feature>
<accession>A0A0S4JV14</accession>
<feature type="compositionally biased region" description="Polar residues" evidence="1">
    <location>
        <begin position="688"/>
        <end position="698"/>
    </location>
</feature>
<name>A0A0S4JV14_BODSA</name>
<protein>
    <submittedName>
        <fullName evidence="2">Uncharacterized protein</fullName>
    </submittedName>
</protein>
<dbReference type="EMBL" id="CYKH01002097">
    <property type="protein sequence ID" value="CUG92955.1"/>
    <property type="molecule type" value="Genomic_DNA"/>
</dbReference>